<dbReference type="PANTHER" id="PTHR39159:SF1">
    <property type="entry name" value="UPF0374 PROTEIN YGAC"/>
    <property type="match status" value="1"/>
</dbReference>
<evidence type="ECO:0000259" key="4">
    <source>
        <dbReference type="Pfam" id="PF04167"/>
    </source>
</evidence>
<dbReference type="Pfam" id="PF04167">
    <property type="entry name" value="DUF402"/>
    <property type="match status" value="1"/>
</dbReference>
<dbReference type="GO" id="GO:0016787">
    <property type="term" value="F:hydrolase activity"/>
    <property type="evidence" value="ECO:0007669"/>
    <property type="project" value="UniProtKB-KW"/>
</dbReference>
<gene>
    <name evidence="5" type="ORF">CWE10_11655</name>
</gene>
<feature type="domain" description="DUF402" evidence="4">
    <location>
        <begin position="17"/>
        <end position="152"/>
    </location>
</feature>
<keyword evidence="2" id="KW-0378">Hydrolase</keyword>
<dbReference type="AlphaFoldDB" id="A0A953LJ83"/>
<name>A0A953LJ83_SYMTR</name>
<evidence type="ECO:0000313" key="5">
    <source>
        <dbReference type="EMBL" id="MBY6276844.1"/>
    </source>
</evidence>
<dbReference type="GO" id="GO:0046872">
    <property type="term" value="F:metal ion binding"/>
    <property type="evidence" value="ECO:0007669"/>
    <property type="project" value="UniProtKB-KW"/>
</dbReference>
<dbReference type="Proteomes" id="UP000732377">
    <property type="component" value="Unassembled WGS sequence"/>
</dbReference>
<dbReference type="Gene3D" id="2.40.380.10">
    <property type="entry name" value="FomD-like"/>
    <property type="match status" value="1"/>
</dbReference>
<evidence type="ECO:0000256" key="3">
    <source>
        <dbReference type="ARBA" id="ARBA00022842"/>
    </source>
</evidence>
<dbReference type="InterPro" id="IPR016882">
    <property type="entry name" value="SA1684"/>
</dbReference>
<protein>
    <submittedName>
        <fullName evidence="5">DUF402 domain-containing protein</fullName>
    </submittedName>
</protein>
<dbReference type="PANTHER" id="PTHR39159">
    <property type="match status" value="1"/>
</dbReference>
<proteinExistence type="predicted"/>
<evidence type="ECO:0000256" key="2">
    <source>
        <dbReference type="ARBA" id="ARBA00022801"/>
    </source>
</evidence>
<organism evidence="5 6">
    <name type="scientific">Symbiobacterium thermophilum</name>
    <dbReference type="NCBI Taxonomy" id="2734"/>
    <lineage>
        <taxon>Bacteria</taxon>
        <taxon>Bacillati</taxon>
        <taxon>Bacillota</taxon>
        <taxon>Clostridia</taxon>
        <taxon>Eubacteriales</taxon>
        <taxon>Symbiobacteriaceae</taxon>
        <taxon>Symbiobacterium</taxon>
    </lineage>
</organism>
<keyword evidence="1" id="KW-0479">Metal-binding</keyword>
<dbReference type="InterPro" id="IPR050212">
    <property type="entry name" value="Ntdp-like"/>
</dbReference>
<dbReference type="PIRSF" id="PIRSF028345">
    <property type="entry name" value="UCP028345"/>
    <property type="match status" value="1"/>
</dbReference>
<dbReference type="InterPro" id="IPR035930">
    <property type="entry name" value="FomD-like_sf"/>
</dbReference>
<keyword evidence="3" id="KW-0460">Magnesium</keyword>
<accession>A0A953LJ83</accession>
<evidence type="ECO:0000313" key="6">
    <source>
        <dbReference type="Proteomes" id="UP000732377"/>
    </source>
</evidence>
<dbReference type="InterPro" id="IPR007295">
    <property type="entry name" value="DUF402"/>
</dbReference>
<comment type="caution">
    <text evidence="5">The sequence shown here is derived from an EMBL/GenBank/DDBJ whole genome shotgun (WGS) entry which is preliminary data.</text>
</comment>
<dbReference type="SUPFAM" id="SSF159234">
    <property type="entry name" value="FomD-like"/>
    <property type="match status" value="1"/>
</dbReference>
<reference evidence="5" key="1">
    <citation type="submission" date="2017-11" db="EMBL/GenBank/DDBJ databases">
        <title>Three new genomes from thermophilic consortium.</title>
        <authorList>
            <person name="Quaggio R."/>
            <person name="Amgarten D."/>
            <person name="Setubal J.C."/>
        </authorList>
    </citation>
    <scope>NUCLEOTIDE SEQUENCE</scope>
    <source>
        <strain evidence="5">ZCTH01-B2</strain>
    </source>
</reference>
<sequence length="179" mass="20645">MWVQQYKYGGRKHYSYPVRLIEERSDVIIVHGAYGRPLTHPGRGLVDWPVPNESIEFHFTSAPYSVSAAWNADGSFRHYYGNVNTPATLSEGVLFLVDLDLDLLVTEDLAWRVEDEDEFEAHRREWGYPEEVVELARSALAELIQMVEERRFPFDGSAFRLREQLSRSGAPRAESARRT</sequence>
<dbReference type="RefSeq" id="WP_273379937.1">
    <property type="nucleotide sequence ID" value="NZ_PIUK01000113.1"/>
</dbReference>
<evidence type="ECO:0000256" key="1">
    <source>
        <dbReference type="ARBA" id="ARBA00022723"/>
    </source>
</evidence>
<dbReference type="EMBL" id="PIUK01000113">
    <property type="protein sequence ID" value="MBY6276844.1"/>
    <property type="molecule type" value="Genomic_DNA"/>
</dbReference>